<feature type="region of interest" description="Disordered" evidence="1">
    <location>
        <begin position="219"/>
        <end position="242"/>
    </location>
</feature>
<dbReference type="SUPFAM" id="SSF50630">
    <property type="entry name" value="Acid proteases"/>
    <property type="match status" value="1"/>
</dbReference>
<dbReference type="CDD" id="cd05471">
    <property type="entry name" value="pepsin_like"/>
    <property type="match status" value="1"/>
</dbReference>
<dbReference type="PANTHER" id="PTHR31212:SF4">
    <property type="entry name" value="ALPHA-KETOGLUTARATE-DEPENDENT DIOXYGENASE ALKB HOMOLOG 3"/>
    <property type="match status" value="1"/>
</dbReference>
<dbReference type="InterPro" id="IPR027450">
    <property type="entry name" value="AlkB-like"/>
</dbReference>
<evidence type="ECO:0000259" key="2">
    <source>
        <dbReference type="PROSITE" id="PS51767"/>
    </source>
</evidence>
<dbReference type="Gene3D" id="2.40.70.10">
    <property type="entry name" value="Acid Proteases"/>
    <property type="match status" value="2"/>
</dbReference>
<evidence type="ECO:0000313" key="3">
    <source>
        <dbReference type="EMBL" id="KAF4673832.1"/>
    </source>
</evidence>
<dbReference type="SUPFAM" id="SSF51197">
    <property type="entry name" value="Clavaminate synthase-like"/>
    <property type="match status" value="1"/>
</dbReference>
<reference evidence="3 4" key="1">
    <citation type="submission" date="2020-04" db="EMBL/GenBank/DDBJ databases">
        <title>Perkinsus olseni comparative genomics.</title>
        <authorList>
            <person name="Bogema D.R."/>
        </authorList>
    </citation>
    <scope>NUCLEOTIDE SEQUENCE [LARGE SCALE GENOMIC DNA]</scope>
    <source>
        <strain evidence="3">ATCC PRA-31</strain>
    </source>
</reference>
<comment type="caution">
    <text evidence="3">The sequence shown here is derived from an EMBL/GenBank/DDBJ whole genome shotgun (WGS) entry which is preliminary data.</text>
</comment>
<dbReference type="Gene3D" id="2.60.120.590">
    <property type="entry name" value="Alpha-ketoglutarate-dependent dioxygenase AlkB-like"/>
    <property type="match status" value="1"/>
</dbReference>
<dbReference type="InterPro" id="IPR034164">
    <property type="entry name" value="Pepsin-like_dom"/>
</dbReference>
<gene>
    <name evidence="3" type="ORF">FOL46_006385</name>
</gene>
<proteinExistence type="predicted"/>
<accession>A0A7J6MQI2</accession>
<dbReference type="InterPro" id="IPR033121">
    <property type="entry name" value="PEPTIDASE_A1"/>
</dbReference>
<dbReference type="InterPro" id="IPR037151">
    <property type="entry name" value="AlkB-like_sf"/>
</dbReference>
<dbReference type="Pfam" id="PF13532">
    <property type="entry name" value="2OG-FeII_Oxy_2"/>
    <property type="match status" value="1"/>
</dbReference>
<feature type="domain" description="Peptidase A1" evidence="2">
    <location>
        <begin position="307"/>
        <end position="631"/>
    </location>
</feature>
<dbReference type="Pfam" id="PF00026">
    <property type="entry name" value="Asp"/>
    <property type="match status" value="1"/>
</dbReference>
<evidence type="ECO:0000256" key="1">
    <source>
        <dbReference type="SAM" id="MobiDB-lite"/>
    </source>
</evidence>
<sequence>MTNGLREVVELGSSSEESDCSIEKLPPRKRSRKAEPPRPREGRDLNLPGDTPLDRWPLDDEGSWLTYLPSFVEDPAEALGELMREVPWGQGTVKIFGKEHLERRLTAFYADDGKQYRYSGGPLRVPSPWTRGPMVIEKLKDAVSKECGEQFNCCVLNYYRDGSDNIGMHSDDEKVLGKEPSIACISLGAERDFFLDAKKDKRKWVIVGDGRKYAEAVEARPAVSKEGTPSTNQSNVSLRPPGSQLVRPNNIDHLGFKLFRIEFLASTDLIHSLRTRAAFMTSIARALTSALVLLWRMEAAEITLPIEGGAVAMEFDKQEQRLIVDTGSQALFVVYKEWYEKTYTDRSCTTLSSGCYTCPDGCDPYRSSRKFFVEFGDDTHVTFVMHEGSITIGGRVIHNATFGLIIGFNSPSIEEEPHGLLGLGQPQPGGPSPFLTQLYAAGVIQERRFSVCTPEQSTHLDGTLTLGGQCDCAVFAMRHMELVQPSASQTSSLLQLRLSSVSVATEGSMFIVLDNKLAVLDTGDALIRLPTQLYEKVTSMLDRSGVDHEGNKWVIRNTEMERMPILQLNLGDFSDGACLVLRPAYYTEEYSDTLRILAIVPTESKTVHLGVPFFRAYFTHFDLENSTVEIAQYRHRWASWLYVSSAGVLD</sequence>
<feature type="region of interest" description="Disordered" evidence="1">
    <location>
        <begin position="1"/>
        <end position="53"/>
    </location>
</feature>
<dbReference type="InterPro" id="IPR032854">
    <property type="entry name" value="ALKBH3"/>
</dbReference>
<dbReference type="PROSITE" id="PS51767">
    <property type="entry name" value="PEPTIDASE_A1"/>
    <property type="match status" value="1"/>
</dbReference>
<dbReference type="GO" id="GO:0006307">
    <property type="term" value="P:DNA alkylation repair"/>
    <property type="evidence" value="ECO:0007669"/>
    <property type="project" value="InterPro"/>
</dbReference>
<dbReference type="AlphaFoldDB" id="A0A7J6MQI2"/>
<evidence type="ECO:0000313" key="4">
    <source>
        <dbReference type="Proteomes" id="UP000572268"/>
    </source>
</evidence>
<feature type="compositionally biased region" description="Polar residues" evidence="1">
    <location>
        <begin position="227"/>
        <end position="237"/>
    </location>
</feature>
<dbReference type="GO" id="GO:0051213">
    <property type="term" value="F:dioxygenase activity"/>
    <property type="evidence" value="ECO:0007669"/>
    <property type="project" value="InterPro"/>
</dbReference>
<organism evidence="3 4">
    <name type="scientific">Perkinsus olseni</name>
    <name type="common">Perkinsus atlanticus</name>
    <dbReference type="NCBI Taxonomy" id="32597"/>
    <lineage>
        <taxon>Eukaryota</taxon>
        <taxon>Sar</taxon>
        <taxon>Alveolata</taxon>
        <taxon>Perkinsozoa</taxon>
        <taxon>Perkinsea</taxon>
        <taxon>Perkinsida</taxon>
        <taxon>Perkinsidae</taxon>
        <taxon>Perkinsus</taxon>
    </lineage>
</organism>
<protein>
    <recommendedName>
        <fullName evidence="2">Peptidase A1 domain-containing protein</fullName>
    </recommendedName>
</protein>
<dbReference type="PANTHER" id="PTHR31212">
    <property type="entry name" value="ALPHA-KETOGLUTARATE-DEPENDENT DIOXYGENASE ALKB HOMOLOG 3"/>
    <property type="match status" value="1"/>
</dbReference>
<name>A0A7J6MQI2_PEROL</name>
<feature type="compositionally biased region" description="Basic and acidic residues" evidence="1">
    <location>
        <begin position="33"/>
        <end position="44"/>
    </location>
</feature>
<dbReference type="Proteomes" id="UP000572268">
    <property type="component" value="Unassembled WGS sequence"/>
</dbReference>
<dbReference type="InterPro" id="IPR021109">
    <property type="entry name" value="Peptidase_aspartic_dom_sf"/>
</dbReference>
<dbReference type="EMBL" id="JABANN010000041">
    <property type="protein sequence ID" value="KAF4673832.1"/>
    <property type="molecule type" value="Genomic_DNA"/>
</dbReference>